<protein>
    <submittedName>
        <fullName evidence="2">Uncharacterized protein</fullName>
    </submittedName>
</protein>
<proteinExistence type="predicted"/>
<reference evidence="2 3" key="1">
    <citation type="submission" date="2018-12" db="EMBL/GenBank/DDBJ databases">
        <title>Persistence of Moraxella catarrhalis in Chronic Obstructive Pulmonary Disease and Regulation of the Hag/MID Adhesin.</title>
        <authorList>
            <person name="Murphy T."/>
            <person name="Zhao X."/>
            <person name="Vyas G."/>
            <person name="Aluvathingal J."/>
            <person name="Nadendla S."/>
            <person name="Tallon L."/>
            <person name="Tettelin H."/>
        </authorList>
    </citation>
    <scope>NUCLEOTIDE SEQUENCE [LARGE SCALE GENOMIC DNA]</scope>
    <source>
        <strain evidence="2 3">173P27B1</strain>
    </source>
</reference>
<comment type="caution">
    <text evidence="2">The sequence shown here is derived from an EMBL/GenBank/DDBJ whole genome shotgun (WGS) entry which is preliminary data.</text>
</comment>
<sequence length="47" mass="5375">MTLNRWEKRYPHGEPFPKPVMGGGLGGGVKRYLSQEVHAWELKHTAK</sequence>
<evidence type="ECO:0000256" key="1">
    <source>
        <dbReference type="SAM" id="MobiDB-lite"/>
    </source>
</evidence>
<feature type="compositionally biased region" description="Basic and acidic residues" evidence="1">
    <location>
        <begin position="1"/>
        <end position="12"/>
    </location>
</feature>
<dbReference type="Proteomes" id="UP000268436">
    <property type="component" value="Unassembled WGS sequence"/>
</dbReference>
<evidence type="ECO:0000313" key="2">
    <source>
        <dbReference type="EMBL" id="RUO17461.1"/>
    </source>
</evidence>
<name>A0ABY0BMG6_MORCA</name>
<feature type="region of interest" description="Disordered" evidence="1">
    <location>
        <begin position="1"/>
        <end position="21"/>
    </location>
</feature>
<evidence type="ECO:0000313" key="3">
    <source>
        <dbReference type="Proteomes" id="UP000268436"/>
    </source>
</evidence>
<gene>
    <name evidence="2" type="ORF">EJK54_1957</name>
</gene>
<accession>A0ABY0BMG6</accession>
<organism evidence="2 3">
    <name type="scientific">Moraxella catarrhalis</name>
    <name type="common">Branhamella catarrhalis</name>
    <dbReference type="NCBI Taxonomy" id="480"/>
    <lineage>
        <taxon>Bacteria</taxon>
        <taxon>Pseudomonadati</taxon>
        <taxon>Pseudomonadota</taxon>
        <taxon>Gammaproteobacteria</taxon>
        <taxon>Moraxellales</taxon>
        <taxon>Moraxellaceae</taxon>
        <taxon>Moraxella</taxon>
    </lineage>
</organism>
<dbReference type="EMBL" id="RYER01000004">
    <property type="protein sequence ID" value="RUO17461.1"/>
    <property type="molecule type" value="Genomic_DNA"/>
</dbReference>
<keyword evidence="3" id="KW-1185">Reference proteome</keyword>